<keyword evidence="1" id="KW-1003">Cell membrane</keyword>
<keyword evidence="1" id="KW-0321">Glycogen metabolism</keyword>
<comment type="pathway">
    <text evidence="1">Glycan biosynthesis; glycogen metabolism.</text>
</comment>
<comment type="function">
    <text evidence="1">Phosphorylase b kinase catalyzes the phosphorylation of serine in certain substrates, including troponin I.</text>
</comment>
<dbReference type="PANTHER" id="PTHR10749">
    <property type="entry name" value="PHOSPHORYLASE B KINASE REGULATORY SUBUNIT"/>
    <property type="match status" value="1"/>
</dbReference>
<dbReference type="GO" id="GO:0005964">
    <property type="term" value="C:phosphorylase kinase complex"/>
    <property type="evidence" value="ECO:0007669"/>
    <property type="project" value="TreeGrafter"/>
</dbReference>
<dbReference type="Proteomes" id="UP000663874">
    <property type="component" value="Unassembled WGS sequence"/>
</dbReference>
<proteinExistence type="inferred from homology"/>
<keyword evidence="1" id="KW-0112">Calmodulin-binding</keyword>
<evidence type="ECO:0000313" key="4">
    <source>
        <dbReference type="Proteomes" id="UP000663889"/>
    </source>
</evidence>
<name>A0A815YND8_9BILA</name>
<keyword evidence="1" id="KW-0472">Membrane</keyword>
<comment type="similarity">
    <text evidence="1">Belongs to the phosphorylase b kinase regulatory chain family.</text>
</comment>
<protein>
    <recommendedName>
        <fullName evidence="1">Phosphorylase b kinase regulatory subunit</fullName>
    </recommendedName>
</protein>
<feature type="non-terminal residue" evidence="2">
    <location>
        <position position="1"/>
    </location>
</feature>
<dbReference type="AlphaFoldDB" id="A0A815YND8"/>
<comment type="caution">
    <text evidence="2">The sequence shown here is derived from an EMBL/GenBank/DDBJ whole genome shotgun (WGS) entry which is preliminary data.</text>
</comment>
<accession>A0A815YND8</accession>
<dbReference type="GO" id="GO:0005886">
    <property type="term" value="C:plasma membrane"/>
    <property type="evidence" value="ECO:0007669"/>
    <property type="project" value="UniProtKB-SubCell"/>
</dbReference>
<evidence type="ECO:0000313" key="2">
    <source>
        <dbReference type="EMBL" id="CAF1572231.1"/>
    </source>
</evidence>
<dbReference type="UniPathway" id="UPA00163"/>
<dbReference type="PANTHER" id="PTHR10749:SF8">
    <property type="entry name" value="PHOSPHORYLASE B KINASE REGULATORY SUBUNIT BETA"/>
    <property type="match status" value="1"/>
</dbReference>
<dbReference type="InterPro" id="IPR008734">
    <property type="entry name" value="PHK_A/B_su"/>
</dbReference>
<sequence length="118" mass="13376">DKVLTITDLDPIRRYLSPSDRPKPNLRYSSIQDSLRYQYTTNIPKLMTNSPSDTVDRKKQAQIVIPANVTFSDLVIQVVAISESVRLQQVLATYGIQTQTPKQVEPILIWPPAELVKV</sequence>
<dbReference type="GO" id="GO:0005977">
    <property type="term" value="P:glycogen metabolic process"/>
    <property type="evidence" value="ECO:0007669"/>
    <property type="project" value="UniProtKB-UniPathway"/>
</dbReference>
<organism evidence="2 4">
    <name type="scientific">Rotaria sordida</name>
    <dbReference type="NCBI Taxonomy" id="392033"/>
    <lineage>
        <taxon>Eukaryota</taxon>
        <taxon>Metazoa</taxon>
        <taxon>Spiralia</taxon>
        <taxon>Gnathifera</taxon>
        <taxon>Rotifera</taxon>
        <taxon>Eurotatoria</taxon>
        <taxon>Bdelloidea</taxon>
        <taxon>Philodinida</taxon>
        <taxon>Philodinidae</taxon>
        <taxon>Rotaria</taxon>
    </lineage>
</organism>
<dbReference type="EMBL" id="CAJNOU010015460">
    <property type="protein sequence ID" value="CAF1572231.1"/>
    <property type="molecule type" value="Genomic_DNA"/>
</dbReference>
<keyword evidence="1" id="KW-0636">Prenylation</keyword>
<comment type="subcellular location">
    <subcellularLocation>
        <location evidence="1">Cell membrane</location>
        <topology evidence="1">Lipid-anchor</topology>
        <orientation evidence="1">Cytoplasmic side</orientation>
    </subcellularLocation>
</comment>
<evidence type="ECO:0000256" key="1">
    <source>
        <dbReference type="RuleBase" id="RU364123"/>
    </source>
</evidence>
<gene>
    <name evidence="3" type="ORF">FNK824_LOCUS41699</name>
    <name evidence="2" type="ORF">SEV965_LOCUS39630</name>
</gene>
<dbReference type="GO" id="GO:0005516">
    <property type="term" value="F:calmodulin binding"/>
    <property type="evidence" value="ECO:0007669"/>
    <property type="project" value="UniProtKB-KW"/>
</dbReference>
<evidence type="ECO:0000313" key="3">
    <source>
        <dbReference type="EMBL" id="CAF4331588.1"/>
    </source>
</evidence>
<reference evidence="2" key="1">
    <citation type="submission" date="2021-02" db="EMBL/GenBank/DDBJ databases">
        <authorList>
            <person name="Nowell W R."/>
        </authorList>
    </citation>
    <scope>NUCLEOTIDE SEQUENCE</scope>
</reference>
<keyword evidence="1" id="KW-0119">Carbohydrate metabolism</keyword>
<keyword evidence="1" id="KW-0449">Lipoprotein</keyword>
<dbReference type="EMBL" id="CAJOBE010042695">
    <property type="protein sequence ID" value="CAF4331588.1"/>
    <property type="molecule type" value="Genomic_DNA"/>
</dbReference>
<dbReference type="Proteomes" id="UP000663889">
    <property type="component" value="Unassembled WGS sequence"/>
</dbReference>